<evidence type="ECO:0000256" key="1">
    <source>
        <dbReference type="SAM" id="MobiDB-lite"/>
    </source>
</evidence>
<dbReference type="VEuPathDB" id="VectorBase:CSON000503"/>
<gene>
    <name evidence="2" type="primary">CSON000503</name>
</gene>
<organism evidence="2">
    <name type="scientific">Culicoides sonorensis</name>
    <name type="common">Biting midge</name>
    <dbReference type="NCBI Taxonomy" id="179676"/>
    <lineage>
        <taxon>Eukaryota</taxon>
        <taxon>Metazoa</taxon>
        <taxon>Ecdysozoa</taxon>
        <taxon>Arthropoda</taxon>
        <taxon>Hexapoda</taxon>
        <taxon>Insecta</taxon>
        <taxon>Pterygota</taxon>
        <taxon>Neoptera</taxon>
        <taxon>Endopterygota</taxon>
        <taxon>Diptera</taxon>
        <taxon>Nematocera</taxon>
        <taxon>Chironomoidea</taxon>
        <taxon>Ceratopogonidae</taxon>
        <taxon>Ceratopogoninae</taxon>
        <taxon>Culicoides</taxon>
        <taxon>Monoculicoides</taxon>
    </lineage>
</organism>
<feature type="compositionally biased region" description="Low complexity" evidence="1">
    <location>
        <begin position="457"/>
        <end position="473"/>
    </location>
</feature>
<dbReference type="AlphaFoldDB" id="A0A336MEK2"/>
<protein>
    <submittedName>
        <fullName evidence="2">CSON000503 protein</fullName>
    </submittedName>
</protein>
<feature type="region of interest" description="Disordered" evidence="1">
    <location>
        <begin position="452"/>
        <end position="473"/>
    </location>
</feature>
<evidence type="ECO:0000313" key="2">
    <source>
        <dbReference type="EMBL" id="SSX28812.1"/>
    </source>
</evidence>
<proteinExistence type="predicted"/>
<reference evidence="2" key="1">
    <citation type="submission" date="2018-07" db="EMBL/GenBank/DDBJ databases">
        <authorList>
            <person name="Quirk P.G."/>
            <person name="Krulwich T.A."/>
        </authorList>
    </citation>
    <scope>NUCLEOTIDE SEQUENCE</scope>
</reference>
<name>A0A336MEK2_CULSO</name>
<accession>A0A336MEK2</accession>
<dbReference type="EMBL" id="UFQT01001084">
    <property type="protein sequence ID" value="SSX28812.1"/>
    <property type="molecule type" value="Genomic_DNA"/>
</dbReference>
<sequence>MTTEPQPKRIKLEILKGNGSQNNKKIVKLMPFGSQHSKGTEVKVCKIFNPSQIADLNDLDESSGSSRDGFITPTLTLRNISIHQQQQQQQQQHSNNLTFNAFNKGVNEDFCGKKLNSDCNASAKSDVIALSDDTDSEATEKDLDPQRNFDFIEEASVMDDEIMDDFPELFQHPMNDEHHEKIFDDLLNATSIQNEIPHKDLLQAQSTNFNHHEKPTINENEVVNLNNVNNNTESTSSHHDFLINPSSFVPIASKVPDSTHKTESLASEGRTSCTQTDMTDPHIITTGIDILNYLKRIDRRLGNIEKRLTKIEEVQNSQNAKASDSSDADDLIDDDMLLSLKFPIKKKHSLEIFENIIKVPKMKRSLELKFKQYLGINESDTIDMILAEMIDPVVQNTFKWRQSDTTRSFENYVYINKLIFDCVKHHFQHFTNVEYIRLMSLILNRPARASTGQKNLGNGTTTKSNGSGTVSSE</sequence>